<gene>
    <name evidence="1" type="ORF">GA0070616_2543</name>
</gene>
<proteinExistence type="predicted"/>
<dbReference type="AlphaFoldDB" id="A0A1C6RZE8"/>
<organism evidence="1 2">
    <name type="scientific">Micromonospora nigra</name>
    <dbReference type="NCBI Taxonomy" id="145857"/>
    <lineage>
        <taxon>Bacteria</taxon>
        <taxon>Bacillati</taxon>
        <taxon>Actinomycetota</taxon>
        <taxon>Actinomycetes</taxon>
        <taxon>Micromonosporales</taxon>
        <taxon>Micromonosporaceae</taxon>
        <taxon>Micromonospora</taxon>
    </lineage>
</organism>
<evidence type="ECO:0000313" key="1">
    <source>
        <dbReference type="EMBL" id="SCL22470.1"/>
    </source>
</evidence>
<protein>
    <submittedName>
        <fullName evidence="1">Uncharacterized protein</fullName>
    </submittedName>
</protein>
<name>A0A1C6RZE8_9ACTN</name>
<evidence type="ECO:0000313" key="2">
    <source>
        <dbReference type="Proteomes" id="UP000199699"/>
    </source>
</evidence>
<accession>A0A1C6RZE8</accession>
<dbReference type="EMBL" id="FMHT01000003">
    <property type="protein sequence ID" value="SCL22470.1"/>
    <property type="molecule type" value="Genomic_DNA"/>
</dbReference>
<sequence>MSDLRRPTGPNPPKVEPGVYRLTRAASPQFVTPITVRIFRHLADRHPPWGWAWVDCYQLNSVGDATARRELFVLVDGLEPVPEPARPARRATARAGT</sequence>
<dbReference type="RefSeq" id="WP_245712745.1">
    <property type="nucleotide sequence ID" value="NZ_FMHT01000003.1"/>
</dbReference>
<reference evidence="1 2" key="1">
    <citation type="submission" date="2016-06" db="EMBL/GenBank/DDBJ databases">
        <authorList>
            <person name="Kjaerup R.B."/>
            <person name="Dalgaard T.S."/>
            <person name="Juul-Madsen H.R."/>
        </authorList>
    </citation>
    <scope>NUCLEOTIDE SEQUENCE [LARGE SCALE GENOMIC DNA]</scope>
    <source>
        <strain evidence="1 2">DSM 43818</strain>
    </source>
</reference>
<keyword evidence="2" id="KW-1185">Reference proteome</keyword>
<dbReference type="Proteomes" id="UP000199699">
    <property type="component" value="Unassembled WGS sequence"/>
</dbReference>